<keyword evidence="2" id="KW-1185">Reference proteome</keyword>
<proteinExistence type="predicted"/>
<organism evidence="1 2">
    <name type="scientific">Bartonella krasnovii</name>
    <dbReference type="NCBI Taxonomy" id="2267275"/>
    <lineage>
        <taxon>Bacteria</taxon>
        <taxon>Pseudomonadati</taxon>
        <taxon>Pseudomonadota</taxon>
        <taxon>Alphaproteobacteria</taxon>
        <taxon>Hyphomicrobiales</taxon>
        <taxon>Bartonellaceae</taxon>
        <taxon>Bartonella</taxon>
    </lineage>
</organism>
<dbReference type="Proteomes" id="UP000829580">
    <property type="component" value="Chromosome"/>
</dbReference>
<dbReference type="RefSeq" id="WP_174767367.1">
    <property type="nucleotide sequence ID" value="NZ_CP031844.2"/>
</dbReference>
<dbReference type="EMBL" id="CP093033">
    <property type="protein sequence ID" value="UNF28691.1"/>
    <property type="molecule type" value="Genomic_DNA"/>
</dbReference>
<gene>
    <name evidence="1" type="ORF">MNL13_05560</name>
</gene>
<evidence type="ECO:0000313" key="2">
    <source>
        <dbReference type="Proteomes" id="UP000829580"/>
    </source>
</evidence>
<reference evidence="1 2" key="1">
    <citation type="submission" date="2022-02" db="EMBL/GenBank/DDBJ databases">
        <title>Genomic structural plasticity of rodent-associated Bartonella in nature.</title>
        <authorList>
            <person name="Sousa K.C.M."/>
            <person name="Gutierrez R."/>
            <person name="Yahalomi D."/>
            <person name="Shalit T."/>
            <person name="Markus B."/>
            <person name="Nachum-Biala Y."/>
            <person name="Hawlena H."/>
            <person name="Marcos-Hadad E."/>
            <person name="Hazkani-Covo E."/>
            <person name="Neves H.R."/>
            <person name="Covo S."/>
            <person name="Harrus S."/>
        </authorList>
    </citation>
    <scope>NUCLEOTIDE SEQUENCE [LARGE SCALE GENOMIC DNA]</scope>
    <source>
        <strain evidence="1 2">B35_1_2</strain>
    </source>
</reference>
<protein>
    <submittedName>
        <fullName evidence="1">Uncharacterized protein</fullName>
    </submittedName>
</protein>
<name>A0ABY3VWM0_9HYPH</name>
<sequence length="161" mass="17464">MFKIFESRVCSFIFTLFILFFVQTVEGNASFVQNQFREEGIVATLEKRVVTQAVDKAVIYDIEGQNGFSFVKGILGIGKGKDHGKDPGKNPGKDPGKNKGSRFFGSEFNFNFNLEKGFATMLGGTCVIGLVASFCIGDLMGVAASLLGMATSLAIYTDDEE</sequence>
<evidence type="ECO:0000313" key="1">
    <source>
        <dbReference type="EMBL" id="UNF28691.1"/>
    </source>
</evidence>
<dbReference type="GeneID" id="71062371"/>
<accession>A0ABY3VWM0</accession>